<dbReference type="InterPro" id="IPR054170">
    <property type="entry name" value="RlmL_1st"/>
</dbReference>
<dbReference type="Gene3D" id="3.40.50.150">
    <property type="entry name" value="Vaccinia Virus protein VP39"/>
    <property type="match status" value="1"/>
</dbReference>
<dbReference type="Pfam" id="PF02926">
    <property type="entry name" value="THUMP"/>
    <property type="match status" value="1"/>
</dbReference>
<dbReference type="InterPro" id="IPR002052">
    <property type="entry name" value="DNA_methylase_N6_adenine_CS"/>
</dbReference>
<dbReference type="Pfam" id="PF22020">
    <property type="entry name" value="RlmL_1st"/>
    <property type="match status" value="1"/>
</dbReference>
<dbReference type="CDD" id="cd02440">
    <property type="entry name" value="AdoMet_MTases"/>
    <property type="match status" value="1"/>
</dbReference>
<evidence type="ECO:0000256" key="3">
    <source>
        <dbReference type="PROSITE-ProRule" id="PRU00529"/>
    </source>
</evidence>
<keyword evidence="1 5" id="KW-0489">Methyltransferase</keyword>
<dbReference type="Proteomes" id="UP000767446">
    <property type="component" value="Unassembled WGS sequence"/>
</dbReference>
<dbReference type="PROSITE" id="PS01261">
    <property type="entry name" value="UPF0020"/>
    <property type="match status" value="1"/>
</dbReference>
<dbReference type="PROSITE" id="PS51165">
    <property type="entry name" value="THUMP"/>
    <property type="match status" value="1"/>
</dbReference>
<dbReference type="InterPro" id="IPR004114">
    <property type="entry name" value="THUMP_dom"/>
</dbReference>
<dbReference type="EMBL" id="JADQBC010000044">
    <property type="protein sequence ID" value="MBR8827813.1"/>
    <property type="molecule type" value="Genomic_DNA"/>
</dbReference>
<protein>
    <submittedName>
        <fullName evidence="5">RNA methyltransferase</fullName>
    </submittedName>
</protein>
<dbReference type="InterPro" id="IPR029063">
    <property type="entry name" value="SAM-dependent_MTases_sf"/>
</dbReference>
<dbReference type="Gene3D" id="3.30.2130.30">
    <property type="match status" value="1"/>
</dbReference>
<dbReference type="PANTHER" id="PTHR47313:SF1">
    <property type="entry name" value="RIBOSOMAL RNA LARGE SUBUNIT METHYLTRANSFERASE K_L"/>
    <property type="match status" value="1"/>
</dbReference>
<dbReference type="InterPro" id="IPR053943">
    <property type="entry name" value="RlmKL-like_Mtase_CS"/>
</dbReference>
<gene>
    <name evidence="5" type="ORF">DSM107014_07895</name>
</gene>
<dbReference type="PROSITE" id="PS00092">
    <property type="entry name" value="N6_MTASE"/>
    <property type="match status" value="1"/>
</dbReference>
<evidence type="ECO:0000259" key="4">
    <source>
        <dbReference type="PROSITE" id="PS51165"/>
    </source>
</evidence>
<name>A0A941GXS7_9CHRO</name>
<keyword evidence="2" id="KW-0808">Transferase</keyword>
<proteinExistence type="predicted"/>
<dbReference type="Pfam" id="PF01170">
    <property type="entry name" value="UPF0020"/>
    <property type="match status" value="1"/>
</dbReference>
<evidence type="ECO:0000256" key="1">
    <source>
        <dbReference type="ARBA" id="ARBA00022603"/>
    </source>
</evidence>
<sequence length="374" mass="41583">MNKYFATVARGLETIAAQELETLGAKNVNPDFTGVHFTGDQELLYKVNLWGRTFFRVLMVIGEIKAHNAEQLYQSTQNIHWDEFIEPNNTIAVKCTGKNNNLNHTHFTALQIKNAIVDQQQSQTGERSNIDVENPDLLINAHIRENLCILSLDSSGYSLHKRGYRPAMGLAPLKETLAAALLKMAEWEPSLAFCDPLCGSGILPIEATLIGLNIAPGLFSQSLGFERWRDFDQGLWESLLQEATNSELSALKAPISGSDSDPEIIQQARYNAKACGVEHQVKFACRELAEIEAPADSGVIICNPPYGIRLGDVQELAALYKLLGDVFKQRFKGWNAYVLTGNKELAKKVGLRASRRIPVYNGTLPCTLLKYELY</sequence>
<dbReference type="SMART" id="SM00981">
    <property type="entry name" value="THUMP"/>
    <property type="match status" value="1"/>
</dbReference>
<dbReference type="GO" id="GO:0003723">
    <property type="term" value="F:RNA binding"/>
    <property type="evidence" value="ECO:0007669"/>
    <property type="project" value="UniProtKB-UniRule"/>
</dbReference>
<evidence type="ECO:0000313" key="6">
    <source>
        <dbReference type="Proteomes" id="UP000767446"/>
    </source>
</evidence>
<organism evidence="5 6">
    <name type="scientific">Gomphosphaeria aponina SAG 52.96 = DSM 107014</name>
    <dbReference type="NCBI Taxonomy" id="1521640"/>
    <lineage>
        <taxon>Bacteria</taxon>
        <taxon>Bacillati</taxon>
        <taxon>Cyanobacteriota</taxon>
        <taxon>Cyanophyceae</taxon>
        <taxon>Oscillatoriophycideae</taxon>
        <taxon>Chroococcales</taxon>
        <taxon>Gomphosphaeriaceae</taxon>
        <taxon>Gomphosphaeria</taxon>
    </lineage>
</organism>
<dbReference type="PANTHER" id="PTHR47313">
    <property type="entry name" value="RIBOSOMAL RNA LARGE SUBUNIT METHYLTRANSFERASE K/L"/>
    <property type="match status" value="1"/>
</dbReference>
<dbReference type="InterPro" id="IPR000241">
    <property type="entry name" value="RlmKL-like_Mtase"/>
</dbReference>
<accession>A0A941GXS7</accession>
<keyword evidence="3" id="KW-0694">RNA-binding</keyword>
<evidence type="ECO:0000313" key="5">
    <source>
        <dbReference type="EMBL" id="MBR8827813.1"/>
    </source>
</evidence>
<dbReference type="AlphaFoldDB" id="A0A941GXS7"/>
<evidence type="ECO:0000256" key="2">
    <source>
        <dbReference type="ARBA" id="ARBA00022679"/>
    </source>
</evidence>
<dbReference type="SUPFAM" id="SSF53335">
    <property type="entry name" value="S-adenosyl-L-methionine-dependent methyltransferases"/>
    <property type="match status" value="1"/>
</dbReference>
<dbReference type="GO" id="GO:0070043">
    <property type="term" value="F:rRNA (guanine-N7-)-methyltransferase activity"/>
    <property type="evidence" value="ECO:0007669"/>
    <property type="project" value="TreeGrafter"/>
</dbReference>
<reference evidence="5" key="1">
    <citation type="submission" date="2021-02" db="EMBL/GenBank/DDBJ databases">
        <title>Metagenome analyses of Stigonema ocellatum DSM 106950, Chlorogloea purpurea SAG 13.99 and Gomphosphaeria aponina DSM 107014.</title>
        <authorList>
            <person name="Marter P."/>
            <person name="Huang S."/>
        </authorList>
    </citation>
    <scope>NUCLEOTIDE SEQUENCE</scope>
    <source>
        <strain evidence="5">JP213</strain>
    </source>
</reference>
<dbReference type="CDD" id="cd11715">
    <property type="entry name" value="THUMP_AdoMetMT"/>
    <property type="match status" value="1"/>
</dbReference>
<dbReference type="GO" id="GO:0008990">
    <property type="term" value="F:rRNA (guanine-N2-)-methyltransferase activity"/>
    <property type="evidence" value="ECO:0007669"/>
    <property type="project" value="TreeGrafter"/>
</dbReference>
<feature type="domain" description="THUMP" evidence="4">
    <location>
        <begin position="43"/>
        <end position="154"/>
    </location>
</feature>
<comment type="caution">
    <text evidence="5">The sequence shown here is derived from an EMBL/GenBank/DDBJ whole genome shotgun (WGS) entry which is preliminary data.</text>
</comment>